<evidence type="ECO:0000256" key="1">
    <source>
        <dbReference type="SAM" id="MobiDB-lite"/>
    </source>
</evidence>
<feature type="compositionally biased region" description="Polar residues" evidence="1">
    <location>
        <begin position="13"/>
        <end position="22"/>
    </location>
</feature>
<accession>A0A538TS12</accession>
<organism evidence="3 4">
    <name type="scientific">Eiseniibacteriota bacterium</name>
    <dbReference type="NCBI Taxonomy" id="2212470"/>
    <lineage>
        <taxon>Bacteria</taxon>
        <taxon>Candidatus Eiseniibacteriota</taxon>
    </lineage>
</organism>
<name>A0A538TS12_UNCEI</name>
<evidence type="ECO:0000313" key="3">
    <source>
        <dbReference type="EMBL" id="TMQ66375.1"/>
    </source>
</evidence>
<dbReference type="Proteomes" id="UP000317691">
    <property type="component" value="Unassembled WGS sequence"/>
</dbReference>
<dbReference type="EMBL" id="VBOZ01000009">
    <property type="protein sequence ID" value="TMQ66375.1"/>
    <property type="molecule type" value="Genomic_DNA"/>
</dbReference>
<comment type="caution">
    <text evidence="3">The sequence shown here is derived from an EMBL/GenBank/DDBJ whole genome shotgun (WGS) entry which is preliminary data.</text>
</comment>
<gene>
    <name evidence="3" type="ORF">E6K79_02810</name>
</gene>
<feature type="region of interest" description="Disordered" evidence="1">
    <location>
        <begin position="1"/>
        <end position="22"/>
    </location>
</feature>
<dbReference type="Pfam" id="PF13860">
    <property type="entry name" value="FlgD_ig"/>
    <property type="match status" value="1"/>
</dbReference>
<evidence type="ECO:0000313" key="4">
    <source>
        <dbReference type="Proteomes" id="UP000317691"/>
    </source>
</evidence>
<dbReference type="AlphaFoldDB" id="A0A538TS12"/>
<sequence length="177" mass="18516">MEWRGSKRDGSLNPHSTPSGATAEQVIAEGETPDVHSTLTVWCRWKGGSVRATCAGLCRALALLAPIVLFQAGCGAGDITKPSPSTSEVDKAPAPVTPDVSLSLPVVLPDPGSLTLRIFNMEGHVVRVITVTLGAGTQELTWDGRNNAGFPVGSSVYVYQLVMPGGEVIVGRLVLAR</sequence>
<feature type="compositionally biased region" description="Basic and acidic residues" evidence="1">
    <location>
        <begin position="1"/>
        <end position="10"/>
    </location>
</feature>
<dbReference type="Gene3D" id="2.60.40.4070">
    <property type="match status" value="1"/>
</dbReference>
<feature type="domain" description="FlgD/Vpr Ig-like" evidence="2">
    <location>
        <begin position="109"/>
        <end position="157"/>
    </location>
</feature>
<evidence type="ECO:0000259" key="2">
    <source>
        <dbReference type="Pfam" id="PF13860"/>
    </source>
</evidence>
<proteinExistence type="predicted"/>
<dbReference type="InterPro" id="IPR025965">
    <property type="entry name" value="FlgD/Vpr_Ig-like"/>
</dbReference>
<reference evidence="3 4" key="1">
    <citation type="journal article" date="2019" name="Nat. Microbiol.">
        <title>Mediterranean grassland soil C-N compound turnover is dependent on rainfall and depth, and is mediated by genomically divergent microorganisms.</title>
        <authorList>
            <person name="Diamond S."/>
            <person name="Andeer P.F."/>
            <person name="Li Z."/>
            <person name="Crits-Christoph A."/>
            <person name="Burstein D."/>
            <person name="Anantharaman K."/>
            <person name="Lane K.R."/>
            <person name="Thomas B.C."/>
            <person name="Pan C."/>
            <person name="Northen T.R."/>
            <person name="Banfield J.F."/>
        </authorList>
    </citation>
    <scope>NUCLEOTIDE SEQUENCE [LARGE SCALE GENOMIC DNA]</scope>
    <source>
        <strain evidence="3">WS_9</strain>
    </source>
</reference>
<protein>
    <recommendedName>
        <fullName evidence="2">FlgD/Vpr Ig-like domain-containing protein</fullName>
    </recommendedName>
</protein>